<keyword evidence="2" id="KW-1185">Reference proteome</keyword>
<accession>A0A5C6CB54</accession>
<dbReference type="EMBL" id="SJPS01000009">
    <property type="protein sequence ID" value="TWU21850.1"/>
    <property type="molecule type" value="Genomic_DNA"/>
</dbReference>
<sequence length="44" mass="4723">MGINSERKDAGTQELGLNVTIFARPTGLAREKNGAHLNGTNLRT</sequence>
<dbReference type="AlphaFoldDB" id="A0A5C6CB54"/>
<dbReference type="Proteomes" id="UP000318437">
    <property type="component" value="Unassembled WGS sequence"/>
</dbReference>
<comment type="caution">
    <text evidence="1">The sequence shown here is derived from an EMBL/GenBank/DDBJ whole genome shotgun (WGS) entry which is preliminary data.</text>
</comment>
<proteinExistence type="predicted"/>
<protein>
    <submittedName>
        <fullName evidence="1">Uncharacterized protein</fullName>
    </submittedName>
</protein>
<name>A0A5C6CB54_9BACT</name>
<evidence type="ECO:0000313" key="1">
    <source>
        <dbReference type="EMBL" id="TWU21850.1"/>
    </source>
</evidence>
<gene>
    <name evidence="1" type="ORF">Pla144_45460</name>
</gene>
<reference evidence="1 2" key="1">
    <citation type="submission" date="2019-02" db="EMBL/GenBank/DDBJ databases">
        <title>Deep-cultivation of Planctomycetes and their phenomic and genomic characterization uncovers novel biology.</title>
        <authorList>
            <person name="Wiegand S."/>
            <person name="Jogler M."/>
            <person name="Boedeker C."/>
            <person name="Pinto D."/>
            <person name="Vollmers J."/>
            <person name="Rivas-Marin E."/>
            <person name="Kohn T."/>
            <person name="Peeters S.H."/>
            <person name="Heuer A."/>
            <person name="Rast P."/>
            <person name="Oberbeckmann S."/>
            <person name="Bunk B."/>
            <person name="Jeske O."/>
            <person name="Meyerdierks A."/>
            <person name="Storesund J.E."/>
            <person name="Kallscheuer N."/>
            <person name="Luecker S."/>
            <person name="Lage O.M."/>
            <person name="Pohl T."/>
            <person name="Merkel B.J."/>
            <person name="Hornburger P."/>
            <person name="Mueller R.-W."/>
            <person name="Bruemmer F."/>
            <person name="Labrenz M."/>
            <person name="Spormann A.M."/>
            <person name="Op Den Camp H."/>
            <person name="Overmann J."/>
            <person name="Amann R."/>
            <person name="Jetten M.S.M."/>
            <person name="Mascher T."/>
            <person name="Medema M.H."/>
            <person name="Devos D.P."/>
            <person name="Kaster A.-K."/>
            <person name="Ovreas L."/>
            <person name="Rohde M."/>
            <person name="Galperin M.Y."/>
            <person name="Jogler C."/>
        </authorList>
    </citation>
    <scope>NUCLEOTIDE SEQUENCE [LARGE SCALE GENOMIC DNA]</scope>
    <source>
        <strain evidence="1 2">Pla144</strain>
    </source>
</reference>
<organism evidence="1 2">
    <name type="scientific">Bythopirellula polymerisocia</name>
    <dbReference type="NCBI Taxonomy" id="2528003"/>
    <lineage>
        <taxon>Bacteria</taxon>
        <taxon>Pseudomonadati</taxon>
        <taxon>Planctomycetota</taxon>
        <taxon>Planctomycetia</taxon>
        <taxon>Pirellulales</taxon>
        <taxon>Lacipirellulaceae</taxon>
        <taxon>Bythopirellula</taxon>
    </lineage>
</organism>
<evidence type="ECO:0000313" key="2">
    <source>
        <dbReference type="Proteomes" id="UP000318437"/>
    </source>
</evidence>